<evidence type="ECO:0000313" key="2">
    <source>
        <dbReference type="EMBL" id="OXC75647.1"/>
    </source>
</evidence>
<dbReference type="EMBL" id="MTHB01000165">
    <property type="protein sequence ID" value="OXC75647.1"/>
    <property type="molecule type" value="Genomic_DNA"/>
</dbReference>
<proteinExistence type="predicted"/>
<name>A0A226WXY8_CABSO</name>
<evidence type="ECO:0000313" key="3">
    <source>
        <dbReference type="Proteomes" id="UP000214720"/>
    </source>
</evidence>
<dbReference type="AlphaFoldDB" id="A0A226WXY8"/>
<comment type="caution">
    <text evidence="2">The sequence shown here is derived from an EMBL/GenBank/DDBJ whole genome shotgun (WGS) entry which is preliminary data.</text>
</comment>
<dbReference type="Proteomes" id="UP000214720">
    <property type="component" value="Unassembled WGS sequence"/>
</dbReference>
<protein>
    <submittedName>
        <fullName evidence="2">Uncharacterized protein</fullName>
    </submittedName>
</protein>
<gene>
    <name evidence="2" type="ORF">BSU04_25800</name>
</gene>
<evidence type="ECO:0000256" key="1">
    <source>
        <dbReference type="SAM" id="MobiDB-lite"/>
    </source>
</evidence>
<feature type="region of interest" description="Disordered" evidence="1">
    <location>
        <begin position="1"/>
        <end position="20"/>
    </location>
</feature>
<sequence length="38" mass="4238">MTKPVTTTTERTRNKKAGKLSSPAFRINALRKAYVSIT</sequence>
<accession>A0A226WXY8</accession>
<organism evidence="2 3">
    <name type="scientific">Caballeronia sordidicola</name>
    <name type="common">Burkholderia sordidicola</name>
    <dbReference type="NCBI Taxonomy" id="196367"/>
    <lineage>
        <taxon>Bacteria</taxon>
        <taxon>Pseudomonadati</taxon>
        <taxon>Pseudomonadota</taxon>
        <taxon>Betaproteobacteria</taxon>
        <taxon>Burkholderiales</taxon>
        <taxon>Burkholderiaceae</taxon>
        <taxon>Caballeronia</taxon>
    </lineage>
</organism>
<reference evidence="3" key="1">
    <citation type="submission" date="2017-01" db="EMBL/GenBank/DDBJ databases">
        <title>Genome Analysis of Deinococcus marmoris KOPRI26562.</title>
        <authorList>
            <person name="Kim J.H."/>
            <person name="Oh H.-M."/>
        </authorList>
    </citation>
    <scope>NUCLEOTIDE SEQUENCE [LARGE SCALE GENOMIC DNA]</scope>
    <source>
        <strain evidence="3">PAMC 26633</strain>
    </source>
</reference>